<dbReference type="Pfam" id="PF17774">
    <property type="entry name" value="YlmH_RBD"/>
    <property type="match status" value="1"/>
</dbReference>
<dbReference type="CDD" id="cd00165">
    <property type="entry name" value="S4"/>
    <property type="match status" value="1"/>
</dbReference>
<dbReference type="InterPro" id="IPR002942">
    <property type="entry name" value="S4_RNA-bd"/>
</dbReference>
<dbReference type="Gene3D" id="3.30.1370.160">
    <property type="match status" value="1"/>
</dbReference>
<dbReference type="SMART" id="SM00363">
    <property type="entry name" value="S4"/>
    <property type="match status" value="1"/>
</dbReference>
<organism evidence="3 4">
    <name type="scientific">Tumebacillus amylolyticus</name>
    <dbReference type="NCBI Taxonomy" id="2801339"/>
    <lineage>
        <taxon>Bacteria</taxon>
        <taxon>Bacillati</taxon>
        <taxon>Bacillota</taxon>
        <taxon>Bacilli</taxon>
        <taxon>Bacillales</taxon>
        <taxon>Alicyclobacillaceae</taxon>
        <taxon>Tumebacillus</taxon>
    </lineage>
</organism>
<evidence type="ECO:0000256" key="1">
    <source>
        <dbReference type="PROSITE-ProRule" id="PRU00182"/>
    </source>
</evidence>
<accession>A0ABS1JH81</accession>
<dbReference type="InterPro" id="IPR036986">
    <property type="entry name" value="S4_RNA-bd_sf"/>
</dbReference>
<dbReference type="EMBL" id="JAEQNB010000013">
    <property type="protein sequence ID" value="MBL0389464.1"/>
    <property type="molecule type" value="Genomic_DNA"/>
</dbReference>
<dbReference type="Pfam" id="PF21278">
    <property type="entry name" value="YlmH_1st"/>
    <property type="match status" value="1"/>
</dbReference>
<evidence type="ECO:0000313" key="4">
    <source>
        <dbReference type="Proteomes" id="UP000602284"/>
    </source>
</evidence>
<dbReference type="Pfam" id="PF01479">
    <property type="entry name" value="S4"/>
    <property type="match status" value="1"/>
</dbReference>
<protein>
    <submittedName>
        <fullName evidence="3">RNA-binding protein</fullName>
    </submittedName>
</protein>
<dbReference type="PANTHER" id="PTHR13633:SF3">
    <property type="entry name" value="MITOCHONDRIAL TRANSCRIPTION RESCUE FACTOR 1"/>
    <property type="match status" value="1"/>
</dbReference>
<comment type="caution">
    <text evidence="3">The sequence shown here is derived from an EMBL/GenBank/DDBJ whole genome shotgun (WGS) entry which is preliminary data.</text>
</comment>
<evidence type="ECO:0000259" key="2">
    <source>
        <dbReference type="SMART" id="SM00363"/>
    </source>
</evidence>
<dbReference type="Gene3D" id="3.10.290.10">
    <property type="entry name" value="RNA-binding S4 domain"/>
    <property type="match status" value="1"/>
</dbReference>
<sequence>MKQDSIMMHFRPEERPFVERMIDLAERVDDRQSPALTDFLDPRQQKIAVSVVRRHADVEVRLLGGPHSAERQRALIAPSYWVPEDADFELAFLRVDVPGEYVKLSHGDYLGALVGLGLKRGKLGDLSVWDDGCDLAVTRDMADFVRLHLTQVGRASVHVQEIAGTDYRSIQREFQEKEFTVMSLRLDAVASDAFNLSRTKVVDPIKSGKLQLNWQTIDNPATLVEEGDVISLRGHGRVKILEVGGQTKKGRTVLKVGKYI</sequence>
<dbReference type="InterPro" id="IPR012677">
    <property type="entry name" value="Nucleotide-bd_a/b_plait_sf"/>
</dbReference>
<proteinExistence type="predicted"/>
<dbReference type="PANTHER" id="PTHR13633">
    <property type="entry name" value="MITOCHONDRIAL TRANSCRIPTION RESCUE FACTOR 1"/>
    <property type="match status" value="1"/>
</dbReference>
<reference evidence="3 4" key="1">
    <citation type="submission" date="2021-01" db="EMBL/GenBank/DDBJ databases">
        <title>Tumebacillus sp. strain ITR2 16S ribosomal RNA gene Genome sequencing and assembly.</title>
        <authorList>
            <person name="Kang M."/>
        </authorList>
    </citation>
    <scope>NUCLEOTIDE SEQUENCE [LARGE SCALE GENOMIC DNA]</scope>
    <source>
        <strain evidence="3 4">ITR2</strain>
    </source>
</reference>
<dbReference type="PROSITE" id="PS50889">
    <property type="entry name" value="S4"/>
    <property type="match status" value="1"/>
</dbReference>
<evidence type="ECO:0000313" key="3">
    <source>
        <dbReference type="EMBL" id="MBL0389464.1"/>
    </source>
</evidence>
<dbReference type="RefSeq" id="WP_201638454.1">
    <property type="nucleotide sequence ID" value="NZ_JAEQNB010000013.1"/>
</dbReference>
<name>A0ABS1JH81_9BACL</name>
<dbReference type="InterPro" id="IPR040591">
    <property type="entry name" value="RqcP2_RBD"/>
</dbReference>
<dbReference type="InterPro" id="IPR048443">
    <property type="entry name" value="RqcP2_N"/>
</dbReference>
<feature type="domain" description="RNA-binding S4" evidence="2">
    <location>
        <begin position="184"/>
        <end position="246"/>
    </location>
</feature>
<dbReference type="SUPFAM" id="SSF55174">
    <property type="entry name" value="Alpha-L RNA-binding motif"/>
    <property type="match status" value="1"/>
</dbReference>
<dbReference type="Proteomes" id="UP000602284">
    <property type="component" value="Unassembled WGS sequence"/>
</dbReference>
<gene>
    <name evidence="3" type="ORF">JJB07_23205</name>
</gene>
<keyword evidence="1" id="KW-0694">RNA-binding</keyword>
<dbReference type="Gene3D" id="3.30.70.330">
    <property type="match status" value="1"/>
</dbReference>
<keyword evidence="4" id="KW-1185">Reference proteome</keyword>